<evidence type="ECO:0000313" key="2">
    <source>
        <dbReference type="Proteomes" id="UP000032900"/>
    </source>
</evidence>
<accession>A0A0E9LYD3</accession>
<keyword evidence="2" id="KW-1185">Reference proteome</keyword>
<organism evidence="1 2">
    <name type="scientific">Geofilum rubicundum JCM 15548</name>
    <dbReference type="NCBI Taxonomy" id="1236989"/>
    <lineage>
        <taxon>Bacteria</taxon>
        <taxon>Pseudomonadati</taxon>
        <taxon>Bacteroidota</taxon>
        <taxon>Bacteroidia</taxon>
        <taxon>Marinilabiliales</taxon>
        <taxon>Marinilabiliaceae</taxon>
        <taxon>Geofilum</taxon>
    </lineage>
</organism>
<reference evidence="1 2" key="1">
    <citation type="journal article" date="2015" name="Microbes Environ.">
        <title>Distribution and evolution of nitrogen fixation genes in the phylum bacteroidetes.</title>
        <authorList>
            <person name="Inoue J."/>
            <person name="Oshima K."/>
            <person name="Suda W."/>
            <person name="Sakamoto M."/>
            <person name="Iino T."/>
            <person name="Noda S."/>
            <person name="Hongoh Y."/>
            <person name="Hattori M."/>
            <person name="Ohkuma M."/>
        </authorList>
    </citation>
    <scope>NUCLEOTIDE SEQUENCE [LARGE SCALE GENOMIC DNA]</scope>
    <source>
        <strain evidence="1">JCM 15548</strain>
    </source>
</reference>
<evidence type="ECO:0000313" key="1">
    <source>
        <dbReference type="EMBL" id="GAO30313.1"/>
    </source>
</evidence>
<dbReference type="Proteomes" id="UP000032900">
    <property type="component" value="Unassembled WGS sequence"/>
</dbReference>
<name>A0A0E9LYD3_9BACT</name>
<dbReference type="STRING" id="1236989.JCM15548_12576"/>
<dbReference type="EMBL" id="BAZW01000021">
    <property type="protein sequence ID" value="GAO30313.1"/>
    <property type="molecule type" value="Genomic_DNA"/>
</dbReference>
<protein>
    <submittedName>
        <fullName evidence="1">Uncharacterized protein</fullName>
    </submittedName>
</protein>
<proteinExistence type="predicted"/>
<comment type="caution">
    <text evidence="1">The sequence shown here is derived from an EMBL/GenBank/DDBJ whole genome shotgun (WGS) entry which is preliminary data.</text>
</comment>
<sequence>MAHDEGEVYLIPEFDHPDDAIDFLKDYYVEIFEHQLFSWITDDNLWPDNLSWELFNSWFHYSIQSMVMDTLGEEIEKDEF</sequence>
<gene>
    <name evidence="1" type="ORF">JCM15548_12576</name>
</gene>
<dbReference type="AlphaFoldDB" id="A0A0E9LYD3"/>